<feature type="binding site" description="covalent" evidence="8">
    <location>
        <position position="39"/>
    </location>
    <ligand>
        <name>heme c</name>
        <dbReference type="ChEBI" id="CHEBI:61717"/>
        <label>1</label>
    </ligand>
</feature>
<feature type="domain" description="Cytochrome c" evidence="11">
    <location>
        <begin position="113"/>
        <end position="196"/>
    </location>
</feature>
<keyword evidence="13" id="KW-1185">Reference proteome</keyword>
<proteinExistence type="predicted"/>
<comment type="PTM">
    <text evidence="8">Binds 2 heme c groups covalently per subunit.</text>
</comment>
<evidence type="ECO:0000256" key="5">
    <source>
        <dbReference type="ARBA" id="ARBA00022764"/>
    </source>
</evidence>
<dbReference type="GO" id="GO:0042597">
    <property type="term" value="C:periplasmic space"/>
    <property type="evidence" value="ECO:0007669"/>
    <property type="project" value="UniProtKB-SubCell"/>
</dbReference>
<keyword evidence="6" id="KW-0249">Electron transport</keyword>
<feature type="chain" id="PRO_5016812081" evidence="10">
    <location>
        <begin position="24"/>
        <end position="196"/>
    </location>
</feature>
<dbReference type="GO" id="GO:0009055">
    <property type="term" value="F:electron transfer activity"/>
    <property type="evidence" value="ECO:0007669"/>
    <property type="project" value="InterPro"/>
</dbReference>
<dbReference type="Pfam" id="PF00034">
    <property type="entry name" value="Cytochrom_C"/>
    <property type="match status" value="1"/>
</dbReference>
<feature type="binding site" description="axial binding residue" evidence="9">
    <location>
        <position position="173"/>
    </location>
    <ligand>
        <name>heme c</name>
        <dbReference type="ChEBI" id="CHEBI:61717"/>
        <label>2</label>
    </ligand>
    <ligandPart>
        <name>Fe</name>
        <dbReference type="ChEBI" id="CHEBI:18248"/>
    </ligandPart>
</feature>
<comment type="caution">
    <text evidence="12">The sequence shown here is derived from an EMBL/GenBank/DDBJ whole genome shotgun (WGS) entry which is preliminary data.</text>
</comment>
<dbReference type="Proteomes" id="UP000252707">
    <property type="component" value="Unassembled WGS sequence"/>
</dbReference>
<protein>
    <submittedName>
        <fullName evidence="12">Sulfide dehydrogenase (Flavocytochrome c) cytochrome c subunit</fullName>
    </submittedName>
</protein>
<keyword evidence="2" id="KW-0813">Transport</keyword>
<feature type="binding site" description="axial binding residue" evidence="9">
    <location>
        <position position="40"/>
    </location>
    <ligand>
        <name>heme c</name>
        <dbReference type="ChEBI" id="CHEBI:61717"/>
        <label>1</label>
    </ligand>
    <ligandPart>
        <name>Fe</name>
        <dbReference type="ChEBI" id="CHEBI:18248"/>
    </ligandPart>
</feature>
<keyword evidence="7 9" id="KW-0408">Iron</keyword>
<evidence type="ECO:0000256" key="9">
    <source>
        <dbReference type="PIRSR" id="PIRSR000005-2"/>
    </source>
</evidence>
<dbReference type="GO" id="GO:0005506">
    <property type="term" value="F:iron ion binding"/>
    <property type="evidence" value="ECO:0007669"/>
    <property type="project" value="InterPro"/>
</dbReference>
<evidence type="ECO:0000256" key="7">
    <source>
        <dbReference type="ARBA" id="ARBA00023004"/>
    </source>
</evidence>
<keyword evidence="3 8" id="KW-0349">Heme</keyword>
<dbReference type="GO" id="GO:0020037">
    <property type="term" value="F:heme binding"/>
    <property type="evidence" value="ECO:0007669"/>
    <property type="project" value="InterPro"/>
</dbReference>
<feature type="domain" description="Cytochrome c" evidence="11">
    <location>
        <begin position="24"/>
        <end position="102"/>
    </location>
</feature>
<evidence type="ECO:0000259" key="11">
    <source>
        <dbReference type="PROSITE" id="PS51007"/>
    </source>
</evidence>
<dbReference type="PIRSF" id="PIRSF000005">
    <property type="entry name" value="Cytochrome_c4"/>
    <property type="match status" value="1"/>
</dbReference>
<dbReference type="PANTHER" id="PTHR33751:SF9">
    <property type="entry name" value="CYTOCHROME C4"/>
    <property type="match status" value="1"/>
</dbReference>
<gene>
    <name evidence="12" type="ORF">DFQ59_101383</name>
</gene>
<dbReference type="RefSeq" id="WP_114277965.1">
    <property type="nucleotide sequence ID" value="NZ_QPJY01000001.1"/>
</dbReference>
<keyword evidence="10" id="KW-0732">Signal</keyword>
<feature type="binding site" description="axial binding residue" evidence="9">
    <location>
        <position position="79"/>
    </location>
    <ligand>
        <name>heme c</name>
        <dbReference type="ChEBI" id="CHEBI:61717"/>
        <label>1</label>
    </ligand>
    <ligandPart>
        <name>Fe</name>
        <dbReference type="ChEBI" id="CHEBI:18248"/>
    </ligandPart>
</feature>
<evidence type="ECO:0000256" key="8">
    <source>
        <dbReference type="PIRSR" id="PIRSR000005-1"/>
    </source>
</evidence>
<keyword evidence="4 9" id="KW-0479">Metal-binding</keyword>
<evidence type="ECO:0000256" key="2">
    <source>
        <dbReference type="ARBA" id="ARBA00022448"/>
    </source>
</evidence>
<name>A0A369CMJ7_9GAMM</name>
<dbReference type="EMBL" id="QPJY01000001">
    <property type="protein sequence ID" value="RCX33084.1"/>
    <property type="molecule type" value="Genomic_DNA"/>
</dbReference>
<dbReference type="SUPFAM" id="SSF46626">
    <property type="entry name" value="Cytochrome c"/>
    <property type="match status" value="2"/>
</dbReference>
<evidence type="ECO:0000256" key="3">
    <source>
        <dbReference type="ARBA" id="ARBA00022617"/>
    </source>
</evidence>
<dbReference type="Gene3D" id="1.10.760.10">
    <property type="entry name" value="Cytochrome c-like domain"/>
    <property type="match status" value="2"/>
</dbReference>
<dbReference type="OrthoDB" id="188778at2"/>
<feature type="binding site" description="covalent" evidence="8">
    <location>
        <position position="129"/>
    </location>
    <ligand>
        <name>heme c</name>
        <dbReference type="ChEBI" id="CHEBI:61717"/>
        <label>2</label>
    </ligand>
</feature>
<feature type="binding site" description="axial binding residue" evidence="9">
    <location>
        <position position="130"/>
    </location>
    <ligand>
        <name>heme c</name>
        <dbReference type="ChEBI" id="CHEBI:61717"/>
        <label>2</label>
    </ligand>
    <ligandPart>
        <name>Fe</name>
        <dbReference type="ChEBI" id="CHEBI:18248"/>
    </ligandPart>
</feature>
<evidence type="ECO:0000256" key="10">
    <source>
        <dbReference type="SAM" id="SignalP"/>
    </source>
</evidence>
<evidence type="ECO:0000256" key="1">
    <source>
        <dbReference type="ARBA" id="ARBA00004418"/>
    </source>
</evidence>
<dbReference type="PANTHER" id="PTHR33751">
    <property type="entry name" value="CBB3-TYPE CYTOCHROME C OXIDASE SUBUNIT FIXP"/>
    <property type="match status" value="1"/>
</dbReference>
<comment type="subcellular location">
    <subcellularLocation>
        <location evidence="1">Periplasm</location>
    </subcellularLocation>
</comment>
<organism evidence="12 13">
    <name type="scientific">Thioalbus denitrificans</name>
    <dbReference type="NCBI Taxonomy" id="547122"/>
    <lineage>
        <taxon>Bacteria</taxon>
        <taxon>Pseudomonadati</taxon>
        <taxon>Pseudomonadota</taxon>
        <taxon>Gammaproteobacteria</taxon>
        <taxon>Chromatiales</taxon>
        <taxon>Ectothiorhodospiraceae</taxon>
        <taxon>Thioalbus</taxon>
    </lineage>
</organism>
<sequence>MGYKAISSLLLLGGLAFGATAQAADMPSGQMLGNTCAGCHGTNGSSMGPATPTIAGITPEYFVDTMTSYKNGERESTIMTRIAKGYTDEEIKAMADFFSDKPFLRQAQAHDAEKADFGRKLHKKYCEKCHEDGGTKADEGGILAGQWMTYLDYALDDFANERRETPKKMRRQMEKLQADQGEAGVEALVNYYGSQK</sequence>
<dbReference type="InterPro" id="IPR024167">
    <property type="entry name" value="Cytochrome_c4-like"/>
</dbReference>
<dbReference type="AlphaFoldDB" id="A0A369CMJ7"/>
<keyword evidence="5" id="KW-0574">Periplasm</keyword>
<accession>A0A369CMJ7</accession>
<feature type="signal peptide" evidence="10">
    <location>
        <begin position="1"/>
        <end position="23"/>
    </location>
</feature>
<evidence type="ECO:0000256" key="6">
    <source>
        <dbReference type="ARBA" id="ARBA00022982"/>
    </source>
</evidence>
<evidence type="ECO:0000256" key="4">
    <source>
        <dbReference type="ARBA" id="ARBA00022723"/>
    </source>
</evidence>
<feature type="binding site" description="covalent" evidence="8">
    <location>
        <position position="36"/>
    </location>
    <ligand>
        <name>heme c</name>
        <dbReference type="ChEBI" id="CHEBI:61717"/>
        <label>1</label>
    </ligand>
</feature>
<evidence type="ECO:0000313" key="13">
    <source>
        <dbReference type="Proteomes" id="UP000252707"/>
    </source>
</evidence>
<reference evidence="12 13" key="1">
    <citation type="submission" date="2018-07" db="EMBL/GenBank/DDBJ databases">
        <title>Genomic Encyclopedia of Type Strains, Phase IV (KMG-IV): sequencing the most valuable type-strain genomes for metagenomic binning, comparative biology and taxonomic classification.</title>
        <authorList>
            <person name="Goeker M."/>
        </authorList>
    </citation>
    <scope>NUCLEOTIDE SEQUENCE [LARGE SCALE GENOMIC DNA]</scope>
    <source>
        <strain evidence="12 13">DSM 26407</strain>
    </source>
</reference>
<dbReference type="PROSITE" id="PS51007">
    <property type="entry name" value="CYTC"/>
    <property type="match status" value="2"/>
</dbReference>
<dbReference type="InterPro" id="IPR036909">
    <property type="entry name" value="Cyt_c-like_dom_sf"/>
</dbReference>
<dbReference type="InterPro" id="IPR009056">
    <property type="entry name" value="Cyt_c-like_dom"/>
</dbReference>
<evidence type="ECO:0000313" key="12">
    <source>
        <dbReference type="EMBL" id="RCX33084.1"/>
    </source>
</evidence>
<dbReference type="InterPro" id="IPR050597">
    <property type="entry name" value="Cytochrome_c_Oxidase_Subunit"/>
</dbReference>
<feature type="binding site" description="covalent" evidence="8">
    <location>
        <position position="126"/>
    </location>
    <ligand>
        <name>heme c</name>
        <dbReference type="ChEBI" id="CHEBI:61717"/>
        <label>2</label>
    </ligand>
</feature>